<dbReference type="Proteomes" id="UP001054837">
    <property type="component" value="Unassembled WGS sequence"/>
</dbReference>
<dbReference type="EMBL" id="BPLQ01008522">
    <property type="protein sequence ID" value="GIY37899.1"/>
    <property type="molecule type" value="Genomic_DNA"/>
</dbReference>
<evidence type="ECO:0000313" key="3">
    <source>
        <dbReference type="Proteomes" id="UP001054837"/>
    </source>
</evidence>
<keyword evidence="3" id="KW-1185">Reference proteome</keyword>
<dbReference type="AlphaFoldDB" id="A0AAV4SXZ3"/>
<organism evidence="2 3">
    <name type="scientific">Caerostris darwini</name>
    <dbReference type="NCBI Taxonomy" id="1538125"/>
    <lineage>
        <taxon>Eukaryota</taxon>
        <taxon>Metazoa</taxon>
        <taxon>Ecdysozoa</taxon>
        <taxon>Arthropoda</taxon>
        <taxon>Chelicerata</taxon>
        <taxon>Arachnida</taxon>
        <taxon>Araneae</taxon>
        <taxon>Araneomorphae</taxon>
        <taxon>Entelegynae</taxon>
        <taxon>Araneoidea</taxon>
        <taxon>Araneidae</taxon>
        <taxon>Caerostris</taxon>
    </lineage>
</organism>
<protein>
    <submittedName>
        <fullName evidence="2">Uncharacterized protein</fullName>
    </submittedName>
</protein>
<comment type="caution">
    <text evidence="2">The sequence shown here is derived from an EMBL/GenBank/DDBJ whole genome shotgun (WGS) entry which is preliminary data.</text>
</comment>
<reference evidence="2 3" key="1">
    <citation type="submission" date="2021-06" db="EMBL/GenBank/DDBJ databases">
        <title>Caerostris darwini draft genome.</title>
        <authorList>
            <person name="Kono N."/>
            <person name="Arakawa K."/>
        </authorList>
    </citation>
    <scope>NUCLEOTIDE SEQUENCE [LARGE SCALE GENOMIC DNA]</scope>
</reference>
<accession>A0AAV4SXZ3</accession>
<evidence type="ECO:0000256" key="1">
    <source>
        <dbReference type="SAM" id="MobiDB-lite"/>
    </source>
</evidence>
<feature type="region of interest" description="Disordered" evidence="1">
    <location>
        <begin position="16"/>
        <end position="36"/>
    </location>
</feature>
<proteinExistence type="predicted"/>
<gene>
    <name evidence="2" type="ORF">CDAR_57601</name>
</gene>
<evidence type="ECO:0000313" key="2">
    <source>
        <dbReference type="EMBL" id="GIY37899.1"/>
    </source>
</evidence>
<sequence>MPAFLLCPGITPDSSGASSVAMETRKTQGVNGTNGMLHEAKVDRRVPKTVHLNKVSPRFRKIMKAGKDFGRMPPFLFCPGITPVCFGALGVAMETQETQGVNGTNGMLHEAKVDRRVPKNRQS</sequence>
<name>A0AAV4SXZ3_9ARAC</name>